<evidence type="ECO:0000313" key="2">
    <source>
        <dbReference type="Proteomes" id="UP000789704"/>
    </source>
</evidence>
<dbReference type="EMBL" id="CAJQZC010000002">
    <property type="protein sequence ID" value="CAG4890101.1"/>
    <property type="molecule type" value="Genomic_DNA"/>
</dbReference>
<accession>A0A9N8RU72</accession>
<organism evidence="1 2">
    <name type="scientific">Paraburkholderia saeva</name>
    <dbReference type="NCBI Taxonomy" id="2777537"/>
    <lineage>
        <taxon>Bacteria</taxon>
        <taxon>Pseudomonadati</taxon>
        <taxon>Pseudomonadota</taxon>
        <taxon>Betaproteobacteria</taxon>
        <taxon>Burkholderiales</taxon>
        <taxon>Burkholderiaceae</taxon>
        <taxon>Paraburkholderia</taxon>
    </lineage>
</organism>
<proteinExistence type="predicted"/>
<protein>
    <submittedName>
        <fullName evidence="1">Uncharacterized protein</fullName>
    </submittedName>
</protein>
<dbReference type="RefSeq" id="WP_228875036.1">
    <property type="nucleotide sequence ID" value="NZ_CAJQYX010000003.1"/>
</dbReference>
<evidence type="ECO:0000313" key="1">
    <source>
        <dbReference type="EMBL" id="CAG4890101.1"/>
    </source>
</evidence>
<name>A0A9N8RU72_9BURK</name>
<dbReference type="Proteomes" id="UP000789704">
    <property type="component" value="Unassembled WGS sequence"/>
</dbReference>
<sequence>MGQPLSSIHTRESGTWDHVQKLTLCRQLLQRCCDEYRERHGVRIEIDDRQFTRAFFAWLDVVSRNAGYRKRNAPDYFQFAFGVLLRDLLRDKAVHVTTEPSPHLQPATDDIAGWWPVGYLLTWFGIGTLKHVMREECALVVQPAEALSHRDVWQSFRENVVEEPSLAIAYFDRFMGVEPNWREPGQVLNRPGAVNSGAHGSSPS</sequence>
<comment type="caution">
    <text evidence="1">The sequence shown here is derived from an EMBL/GenBank/DDBJ whole genome shotgun (WGS) entry which is preliminary data.</text>
</comment>
<gene>
    <name evidence="1" type="ORF">LMG31841_00994</name>
</gene>
<dbReference type="AlphaFoldDB" id="A0A9N8RU72"/>
<keyword evidence="2" id="KW-1185">Reference proteome</keyword>
<reference evidence="1" key="1">
    <citation type="submission" date="2021-04" db="EMBL/GenBank/DDBJ databases">
        <authorList>
            <person name="Vanwijnsberghe S."/>
        </authorList>
    </citation>
    <scope>NUCLEOTIDE SEQUENCE</scope>
    <source>
        <strain evidence="1">LMG 31841</strain>
    </source>
</reference>